<feature type="domain" description="AAA+ ATPase" evidence="17">
    <location>
        <begin position="237"/>
        <end position="377"/>
    </location>
</feature>
<feature type="binding site" evidence="14">
    <location>
        <position position="472"/>
    </location>
    <ligand>
        <name>Zn(2+)</name>
        <dbReference type="ChEBI" id="CHEBI:29105"/>
        <note>catalytic</note>
    </ligand>
</feature>
<dbReference type="GO" id="GO:0006508">
    <property type="term" value="P:proteolysis"/>
    <property type="evidence" value="ECO:0007669"/>
    <property type="project" value="UniProtKB-KW"/>
</dbReference>
<dbReference type="EMBL" id="QEKI01000001">
    <property type="protein sequence ID" value="PVY43790.1"/>
    <property type="molecule type" value="Genomic_DNA"/>
</dbReference>
<dbReference type="CDD" id="cd19501">
    <property type="entry name" value="RecA-like_FtsH"/>
    <property type="match status" value="1"/>
</dbReference>
<dbReference type="InterPro" id="IPR037219">
    <property type="entry name" value="Peptidase_M41-like"/>
</dbReference>
<dbReference type="Gene3D" id="3.40.50.300">
    <property type="entry name" value="P-loop containing nucleotide triphosphate hydrolases"/>
    <property type="match status" value="1"/>
</dbReference>
<evidence type="ECO:0000256" key="13">
    <source>
        <dbReference type="ARBA" id="ARBA00023136"/>
    </source>
</evidence>
<feature type="compositionally biased region" description="Polar residues" evidence="16">
    <location>
        <begin position="684"/>
        <end position="712"/>
    </location>
</feature>
<dbReference type="FunFam" id="1.10.8.60:FF:000019">
    <property type="entry name" value="AFG3-like AAA ATPase 2"/>
    <property type="match status" value="1"/>
</dbReference>
<dbReference type="FunFam" id="1.20.58.760:FF:000003">
    <property type="entry name" value="AFG3-like AAA ATPase 2"/>
    <property type="match status" value="1"/>
</dbReference>
<comment type="function">
    <text evidence="14">Acts as a processive, ATP-dependent zinc metallopeptidase for both cytoplasmic and membrane proteins. Plays a role in the quality control of integral membrane proteins.</text>
</comment>
<name>A0A2U1B544_9BACT</name>
<dbReference type="SUPFAM" id="SSF140990">
    <property type="entry name" value="FtsH protease domain-like"/>
    <property type="match status" value="1"/>
</dbReference>
<keyword evidence="5 14" id="KW-0812">Transmembrane</keyword>
<accession>A0A2U1B544</accession>
<dbReference type="PROSITE" id="PS00674">
    <property type="entry name" value="AAA"/>
    <property type="match status" value="1"/>
</dbReference>
<evidence type="ECO:0000313" key="19">
    <source>
        <dbReference type="Proteomes" id="UP000245466"/>
    </source>
</evidence>
<dbReference type="SUPFAM" id="SSF52540">
    <property type="entry name" value="P-loop containing nucleoside triphosphate hydrolases"/>
    <property type="match status" value="1"/>
</dbReference>
<dbReference type="InterPro" id="IPR050928">
    <property type="entry name" value="ATP-dep_Zn_Metalloprotease"/>
</dbReference>
<dbReference type="Pfam" id="PF00004">
    <property type="entry name" value="AAA"/>
    <property type="match status" value="1"/>
</dbReference>
<dbReference type="Gene3D" id="1.10.8.60">
    <property type="match status" value="1"/>
</dbReference>
<keyword evidence="14" id="KW-1003">Cell membrane</keyword>
<evidence type="ECO:0000259" key="17">
    <source>
        <dbReference type="SMART" id="SM00382"/>
    </source>
</evidence>
<dbReference type="GO" id="GO:0005886">
    <property type="term" value="C:plasma membrane"/>
    <property type="evidence" value="ECO:0007669"/>
    <property type="project" value="UniProtKB-SubCell"/>
</dbReference>
<comment type="similarity">
    <text evidence="3">In the N-terminal section; belongs to the AAA ATPase family.</text>
</comment>
<evidence type="ECO:0000256" key="15">
    <source>
        <dbReference type="RuleBase" id="RU003651"/>
    </source>
</evidence>
<feature type="compositionally biased region" description="Basic and acidic residues" evidence="16">
    <location>
        <begin position="657"/>
        <end position="683"/>
    </location>
</feature>
<dbReference type="HAMAP" id="MF_01458">
    <property type="entry name" value="FtsH"/>
    <property type="match status" value="1"/>
</dbReference>
<keyword evidence="7 14" id="KW-0547">Nucleotide-binding</keyword>
<dbReference type="SMART" id="SM00382">
    <property type="entry name" value="AAA"/>
    <property type="match status" value="1"/>
</dbReference>
<dbReference type="InterPro" id="IPR003960">
    <property type="entry name" value="ATPase_AAA_CS"/>
</dbReference>
<evidence type="ECO:0000313" key="18">
    <source>
        <dbReference type="EMBL" id="PVY43790.1"/>
    </source>
</evidence>
<dbReference type="PANTHER" id="PTHR43655">
    <property type="entry name" value="ATP-DEPENDENT PROTEASE"/>
    <property type="match status" value="1"/>
</dbReference>
<dbReference type="RefSeq" id="WP_116541458.1">
    <property type="nucleotide sequence ID" value="NZ_QEKI01000001.1"/>
</dbReference>
<dbReference type="GO" id="GO:0005524">
    <property type="term" value="F:ATP binding"/>
    <property type="evidence" value="ECO:0007669"/>
    <property type="project" value="UniProtKB-UniRule"/>
</dbReference>
<evidence type="ECO:0000256" key="9">
    <source>
        <dbReference type="ARBA" id="ARBA00022833"/>
    </source>
</evidence>
<dbReference type="GO" id="GO:0004176">
    <property type="term" value="F:ATP-dependent peptidase activity"/>
    <property type="evidence" value="ECO:0007669"/>
    <property type="project" value="InterPro"/>
</dbReference>
<evidence type="ECO:0000256" key="6">
    <source>
        <dbReference type="ARBA" id="ARBA00022723"/>
    </source>
</evidence>
<evidence type="ECO:0000256" key="2">
    <source>
        <dbReference type="ARBA" id="ARBA00010044"/>
    </source>
</evidence>
<dbReference type="OrthoDB" id="9809379at2"/>
<evidence type="ECO:0000256" key="16">
    <source>
        <dbReference type="SAM" id="MobiDB-lite"/>
    </source>
</evidence>
<comment type="similarity">
    <text evidence="2 14">In the C-terminal section; belongs to the peptidase M41 family.</text>
</comment>
<keyword evidence="4 14" id="KW-0645">Protease</keyword>
<evidence type="ECO:0000256" key="1">
    <source>
        <dbReference type="ARBA" id="ARBA00004141"/>
    </source>
</evidence>
<evidence type="ECO:0000256" key="8">
    <source>
        <dbReference type="ARBA" id="ARBA00022801"/>
    </source>
</evidence>
<comment type="subunit">
    <text evidence="14">Homohexamer.</text>
</comment>
<dbReference type="InterPro" id="IPR041569">
    <property type="entry name" value="AAA_lid_3"/>
</dbReference>
<keyword evidence="12 14" id="KW-0482">Metalloprotease</keyword>
<dbReference type="Proteomes" id="UP000245466">
    <property type="component" value="Unassembled WGS sequence"/>
</dbReference>
<dbReference type="AlphaFoldDB" id="A0A2U1B544"/>
<evidence type="ECO:0000256" key="7">
    <source>
        <dbReference type="ARBA" id="ARBA00022741"/>
    </source>
</evidence>
<dbReference type="GO" id="GO:0004222">
    <property type="term" value="F:metalloendopeptidase activity"/>
    <property type="evidence" value="ECO:0007669"/>
    <property type="project" value="InterPro"/>
</dbReference>
<keyword evidence="13 14" id="KW-0472">Membrane</keyword>
<proteinExistence type="inferred from homology"/>
<evidence type="ECO:0000256" key="11">
    <source>
        <dbReference type="ARBA" id="ARBA00022989"/>
    </source>
</evidence>
<dbReference type="Gene3D" id="3.40.1690.20">
    <property type="match status" value="1"/>
</dbReference>
<comment type="caution">
    <text evidence="18">The sequence shown here is derived from an EMBL/GenBank/DDBJ whole genome shotgun (WGS) entry which is preliminary data.</text>
</comment>
<protein>
    <recommendedName>
        <fullName evidence="14">ATP-dependent zinc metalloprotease FtsH</fullName>
        <ecNumber evidence="14">3.4.24.-</ecNumber>
    </recommendedName>
</protein>
<dbReference type="InterPro" id="IPR003593">
    <property type="entry name" value="AAA+_ATPase"/>
</dbReference>
<feature type="region of interest" description="Disordered" evidence="16">
    <location>
        <begin position="651"/>
        <end position="712"/>
    </location>
</feature>
<dbReference type="GO" id="GO:0030163">
    <property type="term" value="P:protein catabolic process"/>
    <property type="evidence" value="ECO:0007669"/>
    <property type="project" value="UniProtKB-UniRule"/>
</dbReference>
<comment type="similarity">
    <text evidence="15">Belongs to the AAA ATPase family.</text>
</comment>
<feature type="binding site" evidence="14">
    <location>
        <begin position="245"/>
        <end position="252"/>
    </location>
    <ligand>
        <name>ATP</name>
        <dbReference type="ChEBI" id="CHEBI:30616"/>
    </ligand>
</feature>
<dbReference type="PANTHER" id="PTHR43655:SF2">
    <property type="entry name" value="AFG3 LIKE MATRIX AAA PEPTIDASE SUBUNIT 2, ISOFORM A"/>
    <property type="match status" value="1"/>
</dbReference>
<dbReference type="GO" id="GO:0016887">
    <property type="term" value="F:ATP hydrolysis activity"/>
    <property type="evidence" value="ECO:0007669"/>
    <property type="project" value="UniProtKB-UniRule"/>
</dbReference>
<evidence type="ECO:0000256" key="3">
    <source>
        <dbReference type="ARBA" id="ARBA00010550"/>
    </source>
</evidence>
<keyword evidence="11 14" id="KW-1133">Transmembrane helix</keyword>
<evidence type="ECO:0000256" key="5">
    <source>
        <dbReference type="ARBA" id="ARBA00022692"/>
    </source>
</evidence>
<dbReference type="NCBIfam" id="TIGR01241">
    <property type="entry name" value="FtsH_fam"/>
    <property type="match status" value="1"/>
</dbReference>
<gene>
    <name evidence="14" type="primary">ftsH</name>
    <name evidence="18" type="ORF">C8E01_101146</name>
</gene>
<reference evidence="18 19" key="1">
    <citation type="submission" date="2018-04" db="EMBL/GenBank/DDBJ databases">
        <title>Genomic Encyclopedia of Type Strains, Phase IV (KMG-IV): sequencing the most valuable type-strain genomes for metagenomic binning, comparative biology and taxonomic classification.</title>
        <authorList>
            <person name="Goeker M."/>
        </authorList>
    </citation>
    <scope>NUCLEOTIDE SEQUENCE [LARGE SCALE GENOMIC DNA]</scope>
    <source>
        <strain evidence="18 19">DSM 100231</strain>
    </source>
</reference>
<dbReference type="EC" id="3.4.24.-" evidence="14"/>
<dbReference type="GO" id="GO:0008270">
    <property type="term" value="F:zinc ion binding"/>
    <property type="evidence" value="ECO:0007669"/>
    <property type="project" value="UniProtKB-UniRule"/>
</dbReference>
<dbReference type="InterPro" id="IPR005936">
    <property type="entry name" value="FtsH"/>
</dbReference>
<feature type="binding site" evidence="14">
    <location>
        <position position="544"/>
    </location>
    <ligand>
        <name>Zn(2+)</name>
        <dbReference type="ChEBI" id="CHEBI:29105"/>
        <note>catalytic</note>
    </ligand>
</feature>
<evidence type="ECO:0000256" key="10">
    <source>
        <dbReference type="ARBA" id="ARBA00022840"/>
    </source>
</evidence>
<feature type="binding site" evidence="14">
    <location>
        <position position="468"/>
    </location>
    <ligand>
        <name>Zn(2+)</name>
        <dbReference type="ChEBI" id="CHEBI:29105"/>
        <note>catalytic</note>
    </ligand>
</feature>
<sequence>MAEKNNKGNNNNKKKKPMIPATPPRPTMQLWMLAVLILLIFGLTWLNKSNASVETTQQNFEEMLVSNDVKKLTIVNGKIVEVYLKDEALKNEKYSRELSSRGTLGSVDQGPHYHFTIITAESFKEDYEKLQAEIPRENRVPYTIETRTGFADFFFQWGFLILLLFGFWFLMRRVTAGGAGGQIFNIGKSKAALFDAENKVKITFKDVAGLEEAKEEIQEIVEFLKNPSKFTILGGKIPKGALLVGPPGTGKTLLAKAVAGEADVPFFSLSGSDFVEMFVGVGAARVRDLFKQAKAKAPCIIFIDEIDAIGRHRSRGATPGGNDERENTLNSLLVEMDGFATDSGVIILAATNRPDTLDSALLRPGRFDRQISIDKPDINGRTEIFDVHLKPLTLAPDVDARKLAAQTPGFAGAEIANVCNEAALIAARRNKKAVDQQDFNDAIDRVIGGLEKKNKIISPGEKKIVAYHEAGHAIAGWFLEHADPLVKVSIVPRGVAALGYAQYLPKEQFLYTTEQLIDEMCMALGGRAAEELVFGKISTGALSDLERITKMAYSIVTMYGMNAKIGNVSFYDSKQTDMTFNKPYSEATAETIDNEVRNIIETAYIRTKQLLTDKSRELEIVAQELLQKEILFQSDLERLVGKRPFDELTTYQAHTAGTDRSKTKSEVSQEQHPVEIGQTEHPEQNGQGSAPGTPIQNDASADPNDTINTRTA</sequence>
<keyword evidence="10 14" id="KW-0067">ATP-binding</keyword>
<dbReference type="InterPro" id="IPR000642">
    <property type="entry name" value="Peptidase_M41"/>
</dbReference>
<feature type="region of interest" description="Disordered" evidence="16">
    <location>
        <begin position="1"/>
        <end position="22"/>
    </location>
</feature>
<evidence type="ECO:0000256" key="4">
    <source>
        <dbReference type="ARBA" id="ARBA00022670"/>
    </source>
</evidence>
<comment type="similarity">
    <text evidence="14">In the central section; belongs to the AAA ATPase family.</text>
</comment>
<dbReference type="Pfam" id="PF17862">
    <property type="entry name" value="AAA_lid_3"/>
    <property type="match status" value="1"/>
</dbReference>
<evidence type="ECO:0000256" key="14">
    <source>
        <dbReference type="HAMAP-Rule" id="MF_01458"/>
    </source>
</evidence>
<dbReference type="Gene3D" id="1.20.58.760">
    <property type="entry name" value="Peptidase M41"/>
    <property type="match status" value="1"/>
</dbReference>
<dbReference type="FunFam" id="3.40.50.300:FF:000001">
    <property type="entry name" value="ATP-dependent zinc metalloprotease FtsH"/>
    <property type="match status" value="1"/>
</dbReference>
<keyword evidence="9 14" id="KW-0862">Zinc</keyword>
<dbReference type="Pfam" id="PF06480">
    <property type="entry name" value="FtsH_ext"/>
    <property type="match status" value="1"/>
</dbReference>
<dbReference type="Pfam" id="PF01434">
    <property type="entry name" value="Peptidase_M41"/>
    <property type="match status" value="1"/>
</dbReference>
<dbReference type="InterPro" id="IPR027417">
    <property type="entry name" value="P-loop_NTPase"/>
</dbReference>
<dbReference type="InterPro" id="IPR003959">
    <property type="entry name" value="ATPase_AAA_core"/>
</dbReference>
<dbReference type="InterPro" id="IPR011546">
    <property type="entry name" value="Pept_M41_FtsH_extracell"/>
</dbReference>
<comment type="caution">
    <text evidence="14">Lacks conserved residue(s) required for the propagation of feature annotation.</text>
</comment>
<comment type="cofactor">
    <cofactor evidence="14">
        <name>Zn(2+)</name>
        <dbReference type="ChEBI" id="CHEBI:29105"/>
    </cofactor>
    <text evidence="14">Binds 1 zinc ion per subunit.</text>
</comment>
<organism evidence="18 19">
    <name type="scientific">Pontibacter virosus</name>
    <dbReference type="NCBI Taxonomy" id="1765052"/>
    <lineage>
        <taxon>Bacteria</taxon>
        <taxon>Pseudomonadati</taxon>
        <taxon>Bacteroidota</taxon>
        <taxon>Cytophagia</taxon>
        <taxon>Cytophagales</taxon>
        <taxon>Hymenobacteraceae</taxon>
        <taxon>Pontibacter</taxon>
    </lineage>
</organism>
<keyword evidence="6 14" id="KW-0479">Metal-binding</keyword>
<evidence type="ECO:0000256" key="12">
    <source>
        <dbReference type="ARBA" id="ARBA00023049"/>
    </source>
</evidence>
<feature type="active site" evidence="14">
    <location>
        <position position="469"/>
    </location>
</feature>
<keyword evidence="19" id="KW-1185">Reference proteome</keyword>
<keyword evidence="8 14" id="KW-0378">Hydrolase</keyword>
<comment type="subcellular location">
    <subcellularLocation>
        <location evidence="14">Cell membrane</location>
        <topology evidence="14">Multi-pass membrane protein</topology>
        <orientation evidence="14">Cytoplasmic side</orientation>
    </subcellularLocation>
    <subcellularLocation>
        <location evidence="1">Membrane</location>
        <topology evidence="1">Multi-pass membrane protein</topology>
    </subcellularLocation>
</comment>
<feature type="transmembrane region" description="Helical" evidence="14">
    <location>
        <begin position="153"/>
        <end position="171"/>
    </location>
</feature>